<dbReference type="GO" id="GO:0006307">
    <property type="term" value="P:DNA alkylation repair"/>
    <property type="evidence" value="ECO:0007669"/>
    <property type="project" value="TreeGrafter"/>
</dbReference>
<sequence length="204" mass="23362">MTDDAESALRADPVMRRLMERRDPYTEREWSEFERIVVAVAYQSISTASAAAVTERVFEVLDGEVTPERVLDADESALREAGLSERKVEYVRNAARAFRESDFSREALADYSDGEVVERLTEVRGVGEWTAEMFLLFVLEREDVLPLGDLAVRRGIEDLYGDGRGSGEDGELTRAEMREVAERWRPYRSLATRYVWADYMADEE</sequence>
<dbReference type="Gene3D" id="1.10.1670.40">
    <property type="match status" value="1"/>
</dbReference>
<keyword evidence="3" id="KW-0234">DNA repair</keyword>
<proteinExistence type="inferred from homology"/>
<dbReference type="InterPro" id="IPR051912">
    <property type="entry name" value="Alkylbase_DNA_Glycosylase/TA"/>
</dbReference>
<dbReference type="SUPFAM" id="SSF48150">
    <property type="entry name" value="DNA-glycosylase"/>
    <property type="match status" value="1"/>
</dbReference>
<dbReference type="Proteomes" id="UP000011513">
    <property type="component" value="Unassembled WGS sequence"/>
</dbReference>
<dbReference type="eggNOG" id="arCOG00464">
    <property type="taxonomic scope" value="Archaea"/>
</dbReference>
<feature type="domain" description="HhH-GPD" evidence="4">
    <location>
        <begin position="41"/>
        <end position="200"/>
    </location>
</feature>
<evidence type="ECO:0000256" key="2">
    <source>
        <dbReference type="ARBA" id="ARBA00022763"/>
    </source>
</evidence>
<dbReference type="Pfam" id="PF00730">
    <property type="entry name" value="HhH-GPD"/>
    <property type="match status" value="1"/>
</dbReference>
<dbReference type="FunFam" id="1.10.340.30:FF:000004">
    <property type="entry name" value="DNA-3-methyladenine glycosylase II"/>
    <property type="match status" value="1"/>
</dbReference>
<dbReference type="GO" id="GO:0043916">
    <property type="term" value="F:DNA-7-methylguanine glycosylase activity"/>
    <property type="evidence" value="ECO:0007669"/>
    <property type="project" value="TreeGrafter"/>
</dbReference>
<dbReference type="AlphaFoldDB" id="M0DHL7"/>
<organism evidence="5 6">
    <name type="scientific">Halogeometricum pallidum JCM 14848</name>
    <dbReference type="NCBI Taxonomy" id="1227487"/>
    <lineage>
        <taxon>Archaea</taxon>
        <taxon>Methanobacteriati</taxon>
        <taxon>Methanobacteriota</taxon>
        <taxon>Stenosarchaea group</taxon>
        <taxon>Halobacteria</taxon>
        <taxon>Halobacteriales</taxon>
        <taxon>Haloferacaceae</taxon>
        <taxon>Halogeometricum</taxon>
    </lineage>
</organism>
<dbReference type="InParanoid" id="M0DHL7"/>
<dbReference type="GO" id="GO:0008725">
    <property type="term" value="F:DNA-3-methyladenine glycosylase activity"/>
    <property type="evidence" value="ECO:0007669"/>
    <property type="project" value="TreeGrafter"/>
</dbReference>
<dbReference type="RefSeq" id="WP_008383178.1">
    <property type="nucleotide sequence ID" value="NZ_AOIV01000003.1"/>
</dbReference>
<gene>
    <name evidence="5" type="ORF">C474_01277</name>
</gene>
<dbReference type="CDD" id="cd00056">
    <property type="entry name" value="ENDO3c"/>
    <property type="match status" value="1"/>
</dbReference>
<dbReference type="PATRIC" id="fig|1227487.5.peg.265"/>
<reference evidence="5 6" key="1">
    <citation type="journal article" date="2014" name="PLoS Genet.">
        <title>Phylogenetically driven sequencing of extremely halophilic archaea reveals strategies for static and dynamic osmo-response.</title>
        <authorList>
            <person name="Becker E.A."/>
            <person name="Seitzer P.M."/>
            <person name="Tritt A."/>
            <person name="Larsen D."/>
            <person name="Krusor M."/>
            <person name="Yao A.I."/>
            <person name="Wu D."/>
            <person name="Madern D."/>
            <person name="Eisen J.A."/>
            <person name="Darling A.E."/>
            <person name="Facciotti M.T."/>
        </authorList>
    </citation>
    <scope>NUCLEOTIDE SEQUENCE [LARGE SCALE GENOMIC DNA]</scope>
    <source>
        <strain evidence="5 6">JCM 14848</strain>
    </source>
</reference>
<comment type="caution">
    <text evidence="5">The sequence shown here is derived from an EMBL/GenBank/DDBJ whole genome shotgun (WGS) entry which is preliminary data.</text>
</comment>
<dbReference type="EMBL" id="AOIV01000003">
    <property type="protein sequence ID" value="ELZ34950.1"/>
    <property type="molecule type" value="Genomic_DNA"/>
</dbReference>
<dbReference type="GO" id="GO:0032131">
    <property type="term" value="F:alkylated DNA binding"/>
    <property type="evidence" value="ECO:0007669"/>
    <property type="project" value="TreeGrafter"/>
</dbReference>
<keyword evidence="2" id="KW-0227">DNA damage</keyword>
<dbReference type="OrthoDB" id="8200at2157"/>
<dbReference type="InterPro" id="IPR003265">
    <property type="entry name" value="HhH-GPD_domain"/>
</dbReference>
<evidence type="ECO:0000256" key="1">
    <source>
        <dbReference type="ARBA" id="ARBA00010817"/>
    </source>
</evidence>
<dbReference type="SMART" id="SM00478">
    <property type="entry name" value="ENDO3c"/>
    <property type="match status" value="1"/>
</dbReference>
<evidence type="ECO:0000313" key="6">
    <source>
        <dbReference type="Proteomes" id="UP000011513"/>
    </source>
</evidence>
<evidence type="ECO:0000259" key="4">
    <source>
        <dbReference type="SMART" id="SM00478"/>
    </source>
</evidence>
<accession>M0DHL7</accession>
<protein>
    <submittedName>
        <fullName evidence="5">HhH-GPD family protein</fullName>
    </submittedName>
</protein>
<dbReference type="GO" id="GO:0032993">
    <property type="term" value="C:protein-DNA complex"/>
    <property type="evidence" value="ECO:0007669"/>
    <property type="project" value="TreeGrafter"/>
</dbReference>
<evidence type="ECO:0000313" key="5">
    <source>
        <dbReference type="EMBL" id="ELZ34950.1"/>
    </source>
</evidence>
<dbReference type="InterPro" id="IPR011257">
    <property type="entry name" value="DNA_glycosylase"/>
</dbReference>
<name>M0DHL7_HALPD</name>
<evidence type="ECO:0000256" key="3">
    <source>
        <dbReference type="ARBA" id="ARBA00023204"/>
    </source>
</evidence>
<dbReference type="PANTHER" id="PTHR43003:SF5">
    <property type="entry name" value="DNA-3-METHYLADENINE GLYCOSYLASE"/>
    <property type="match status" value="1"/>
</dbReference>
<comment type="similarity">
    <text evidence="1">Belongs to the alkylbase DNA glycosidase AlkA family.</text>
</comment>
<dbReference type="GO" id="GO:0006285">
    <property type="term" value="P:base-excision repair, AP site formation"/>
    <property type="evidence" value="ECO:0007669"/>
    <property type="project" value="TreeGrafter"/>
</dbReference>
<dbReference type="Gene3D" id="1.10.340.30">
    <property type="entry name" value="Hypothetical protein, domain 2"/>
    <property type="match status" value="1"/>
</dbReference>
<dbReference type="PANTHER" id="PTHR43003">
    <property type="entry name" value="DNA-3-METHYLADENINE GLYCOSYLASE"/>
    <property type="match status" value="1"/>
</dbReference>
<keyword evidence="6" id="KW-1185">Reference proteome</keyword>